<dbReference type="eggNOG" id="ENOG502T2RY">
    <property type="taxonomic scope" value="Eukaryota"/>
</dbReference>
<keyword evidence="1" id="KW-0732">Signal</keyword>
<name>A0A093XYQ2_TALMA</name>
<feature type="signal peptide" evidence="1">
    <location>
        <begin position="1"/>
        <end position="19"/>
    </location>
</feature>
<accession>A0A093XYQ2</accession>
<sequence length="187" mass="18668">MRSTILSILLLAFVVLSSALIEKRDSVTATITPGSNYASISAILGSLASALSSATPAPGLTPIAVQTANLSNIAEPPPGFIPAIMTAVPLSVLGDLLDSSSRSSLASEFQNGSTPAWYQSLPASIKSYISEVNSQIHAGALSANTSAAMATSSSTAMAVQRAVVPTGVAMGVNVLGALGVAGLALVL</sequence>
<dbReference type="EMBL" id="JPOX01000007">
    <property type="protein sequence ID" value="KFX50393.1"/>
    <property type="molecule type" value="Genomic_DNA"/>
</dbReference>
<evidence type="ECO:0000256" key="1">
    <source>
        <dbReference type="SAM" id="SignalP"/>
    </source>
</evidence>
<comment type="caution">
    <text evidence="2">The sequence shown here is derived from an EMBL/GenBank/DDBJ whole genome shotgun (WGS) entry which is preliminary data.</text>
</comment>
<dbReference type="AlphaFoldDB" id="A0A093XYQ2"/>
<proteinExistence type="predicted"/>
<gene>
    <name evidence="2" type="ORF">GQ26_0071360</name>
</gene>
<organism evidence="2">
    <name type="scientific">Talaromyces marneffei PM1</name>
    <dbReference type="NCBI Taxonomy" id="1077442"/>
    <lineage>
        <taxon>Eukaryota</taxon>
        <taxon>Fungi</taxon>
        <taxon>Dikarya</taxon>
        <taxon>Ascomycota</taxon>
        <taxon>Pezizomycotina</taxon>
        <taxon>Eurotiomycetes</taxon>
        <taxon>Eurotiomycetidae</taxon>
        <taxon>Eurotiales</taxon>
        <taxon>Trichocomaceae</taxon>
        <taxon>Talaromyces</taxon>
        <taxon>Talaromyces sect. Talaromyces</taxon>
    </lineage>
</organism>
<dbReference type="HOGENOM" id="CLU_094265_2_0_1"/>
<evidence type="ECO:0000313" key="2">
    <source>
        <dbReference type="EMBL" id="KFX50393.1"/>
    </source>
</evidence>
<protein>
    <submittedName>
        <fullName evidence="2">Uncharacterized protein</fullName>
    </submittedName>
</protein>
<reference evidence="2" key="1">
    <citation type="journal article" date="2014" name="PLoS Genet.">
        <title>Signature Gene Expression Reveals Novel Clues to the Molecular Mechanisms of Dimorphic Transition in Penicillium marneffei.</title>
        <authorList>
            <person name="Yang E."/>
            <person name="Wang G."/>
            <person name="Cai J."/>
            <person name="Woo P.C."/>
            <person name="Lau S.K."/>
            <person name="Yuen K.-Y."/>
            <person name="Chow W.-N."/>
            <person name="Lin X."/>
        </authorList>
    </citation>
    <scope>NUCLEOTIDE SEQUENCE [LARGE SCALE GENOMIC DNA]</scope>
    <source>
        <strain evidence="2">PM1</strain>
    </source>
</reference>
<feature type="chain" id="PRO_5001894280" evidence="1">
    <location>
        <begin position="20"/>
        <end position="187"/>
    </location>
</feature>